<feature type="compositionally biased region" description="Polar residues" evidence="1">
    <location>
        <begin position="31"/>
        <end position="42"/>
    </location>
</feature>
<dbReference type="RefSeq" id="WP_307151431.1">
    <property type="nucleotide sequence ID" value="NZ_JAUSTU010000017.1"/>
</dbReference>
<dbReference type="InterPro" id="IPR030910">
    <property type="entry name" value="SLAP_dom"/>
</dbReference>
<name>A0ABT9V7M5_9BACL</name>
<dbReference type="NCBIfam" id="TIGR04398">
    <property type="entry name" value="SLAP_DUP"/>
    <property type="match status" value="2"/>
</dbReference>
<reference evidence="2 3" key="1">
    <citation type="submission" date="2023-07" db="EMBL/GenBank/DDBJ databases">
        <title>Genomic Encyclopedia of Type Strains, Phase IV (KMG-IV): sequencing the most valuable type-strain genomes for metagenomic binning, comparative biology and taxonomic classification.</title>
        <authorList>
            <person name="Goeker M."/>
        </authorList>
    </citation>
    <scope>NUCLEOTIDE SEQUENCE [LARGE SCALE GENOMIC DNA]</scope>
    <source>
        <strain evidence="2 3">DSM 23948</strain>
    </source>
</reference>
<evidence type="ECO:0000313" key="3">
    <source>
        <dbReference type="Proteomes" id="UP001231362"/>
    </source>
</evidence>
<accession>A0ABT9V7M5</accession>
<protein>
    <submittedName>
        <fullName evidence="2">Accessory Sec system S-layer assembly protein</fullName>
    </submittedName>
</protein>
<feature type="region of interest" description="Disordered" evidence="1">
    <location>
        <begin position="15"/>
        <end position="42"/>
    </location>
</feature>
<comment type="caution">
    <text evidence="2">The sequence shown here is derived from an EMBL/GenBank/DDBJ whole genome shotgun (WGS) entry which is preliminary data.</text>
</comment>
<evidence type="ECO:0000256" key="1">
    <source>
        <dbReference type="SAM" id="MobiDB-lite"/>
    </source>
</evidence>
<dbReference type="Proteomes" id="UP001231362">
    <property type="component" value="Unassembled WGS sequence"/>
</dbReference>
<evidence type="ECO:0000313" key="2">
    <source>
        <dbReference type="EMBL" id="MDQ0156943.1"/>
    </source>
</evidence>
<dbReference type="NCBIfam" id="TIGR04399">
    <property type="entry name" value="acc_Sec_SLAP"/>
    <property type="match status" value="1"/>
</dbReference>
<proteinExistence type="predicted"/>
<keyword evidence="3" id="KW-1185">Reference proteome</keyword>
<gene>
    <name evidence="2" type="ORF">J2S07_003268</name>
</gene>
<organism evidence="2 3">
    <name type="scientific">Anoxybacillus andreesenii</name>
    <dbReference type="NCBI Taxonomy" id="1325932"/>
    <lineage>
        <taxon>Bacteria</taxon>
        <taxon>Bacillati</taxon>
        <taxon>Bacillota</taxon>
        <taxon>Bacilli</taxon>
        <taxon>Bacillales</taxon>
        <taxon>Anoxybacillaceae</taxon>
        <taxon>Anoxybacillus</taxon>
    </lineage>
</organism>
<sequence length="297" mass="33502">MLSIFNRKKDQKVKKSGKESHISSEELLNETGETTDQTEVETTLSVHPSWNLTTEQQYVLRFLNNELAPLKPNQISLSGIEINNLSDGVEVTAFVRNSLDKGIKIGEVTLLLLDQDKQILARHPFDLGELGEIPAKSSRPWAFAFPSSSFHQDSFSREGWTLAFELKAKHKLDLHESWEQALPEEQKMMLQELFDKITPPKEGEVNFMGFQTSLNDKGDLSVSVFIRNGSNKDIRFEKLPLAVKDATGEIVATGGFALENFEVKANTTKPWTFHFPASLVQKKEPDLTRWSVEVVQG</sequence>
<dbReference type="EMBL" id="JAUSTU010000017">
    <property type="protein sequence ID" value="MDQ0156943.1"/>
    <property type="molecule type" value="Genomic_DNA"/>
</dbReference>
<dbReference type="InterPro" id="IPR030911">
    <property type="entry name" value="Sec_acc_SLAP"/>
</dbReference>